<keyword evidence="3" id="KW-1185">Reference proteome</keyword>
<proteinExistence type="predicted"/>
<dbReference type="RefSeq" id="WP_349638316.1">
    <property type="nucleotide sequence ID" value="NZ_CP090958.1"/>
</dbReference>
<reference evidence="2 3" key="1">
    <citation type="submission" date="2023-05" db="EMBL/GenBank/DDBJ databases">
        <title>Lithophilousrod everest ZFBP1038 complete genpme.</title>
        <authorList>
            <person name="Tian M."/>
        </authorList>
    </citation>
    <scope>NUCLEOTIDE SEQUENCE [LARGE SCALE GENOMIC DNA]</scope>
    <source>
        <strain evidence="2 3">ZFBP1038</strain>
    </source>
</reference>
<evidence type="ECO:0000313" key="2">
    <source>
        <dbReference type="EMBL" id="WGW11526.1"/>
    </source>
</evidence>
<evidence type="ECO:0000313" key="3">
    <source>
        <dbReference type="Proteomes" id="UP001209083"/>
    </source>
</evidence>
<sequence length="189" mass="19932">MSTPASRSSGDSPEDTPAGEAVESTVIVRSLGHDYVLPMRDGVVIAPKGAVTARTQRHRIPSRGSSRPSAEKVTIKEHGAATYGPAATVTRLIETLGNNAVADILGVAKDRPGRWARGEGSPDTNNRRALADLEGLVGHLLAAFTPEQASLWLGGANALLGARPIDVYRNHGSEQVIEAIRAHEQEAYG</sequence>
<feature type="region of interest" description="Disordered" evidence="1">
    <location>
        <begin position="1"/>
        <end position="22"/>
    </location>
</feature>
<evidence type="ECO:0008006" key="4">
    <source>
        <dbReference type="Google" id="ProtNLM"/>
    </source>
</evidence>
<accession>A0ABY8QRR9</accession>
<gene>
    <name evidence="2" type="ORF">LWF01_15750</name>
</gene>
<protein>
    <recommendedName>
        <fullName evidence="4">Antitoxin Xre/MbcA/ParS-like toxin-binding domain-containing protein</fullName>
    </recommendedName>
</protein>
<organism evidence="2 3">
    <name type="scientific">Saxibacter everestensis</name>
    <dbReference type="NCBI Taxonomy" id="2909229"/>
    <lineage>
        <taxon>Bacteria</taxon>
        <taxon>Bacillati</taxon>
        <taxon>Actinomycetota</taxon>
        <taxon>Actinomycetes</taxon>
        <taxon>Micrococcales</taxon>
        <taxon>Brevibacteriaceae</taxon>
        <taxon>Saxibacter</taxon>
    </lineage>
</organism>
<name>A0ABY8QRR9_9MICO</name>
<dbReference type="EMBL" id="CP090958">
    <property type="protein sequence ID" value="WGW11526.1"/>
    <property type="molecule type" value="Genomic_DNA"/>
</dbReference>
<evidence type="ECO:0000256" key="1">
    <source>
        <dbReference type="SAM" id="MobiDB-lite"/>
    </source>
</evidence>
<feature type="compositionally biased region" description="Polar residues" evidence="1">
    <location>
        <begin position="1"/>
        <end position="11"/>
    </location>
</feature>
<dbReference type="Proteomes" id="UP001209083">
    <property type="component" value="Chromosome"/>
</dbReference>